<evidence type="ECO:0000256" key="1">
    <source>
        <dbReference type="SAM" id="SignalP"/>
    </source>
</evidence>
<dbReference type="InterPro" id="IPR031734">
    <property type="entry name" value="MBF2"/>
</dbReference>
<sequence length="112" mass="12325">MGLKNILLISLAIIAVAHCKSVILGQIVDHSGLVRMVDQRVVERNAIPFIKRTDELSFTTQGRPIRGIALKDLENGLAEPSVTRGGLGFDYAEIRLKSERGSGYKFVVEIYA</sequence>
<name>A0ABN8B6Q0_CHISP</name>
<feature type="signal peptide" evidence="1">
    <location>
        <begin position="1"/>
        <end position="19"/>
    </location>
</feature>
<reference evidence="2" key="1">
    <citation type="submission" date="2021-12" db="EMBL/GenBank/DDBJ databases">
        <authorList>
            <person name="King R."/>
        </authorList>
    </citation>
    <scope>NUCLEOTIDE SEQUENCE</scope>
</reference>
<evidence type="ECO:0000313" key="3">
    <source>
        <dbReference type="Proteomes" id="UP001153292"/>
    </source>
</evidence>
<keyword evidence="1" id="KW-0732">Signal</keyword>
<proteinExistence type="predicted"/>
<protein>
    <submittedName>
        <fullName evidence="2">Uncharacterized protein</fullName>
    </submittedName>
</protein>
<organism evidence="2 3">
    <name type="scientific">Chilo suppressalis</name>
    <name type="common">Asiatic rice borer moth</name>
    <dbReference type="NCBI Taxonomy" id="168631"/>
    <lineage>
        <taxon>Eukaryota</taxon>
        <taxon>Metazoa</taxon>
        <taxon>Ecdysozoa</taxon>
        <taxon>Arthropoda</taxon>
        <taxon>Hexapoda</taxon>
        <taxon>Insecta</taxon>
        <taxon>Pterygota</taxon>
        <taxon>Neoptera</taxon>
        <taxon>Endopterygota</taxon>
        <taxon>Lepidoptera</taxon>
        <taxon>Glossata</taxon>
        <taxon>Ditrysia</taxon>
        <taxon>Pyraloidea</taxon>
        <taxon>Crambidae</taxon>
        <taxon>Crambinae</taxon>
        <taxon>Chilo</taxon>
    </lineage>
</organism>
<feature type="chain" id="PRO_5045551485" evidence="1">
    <location>
        <begin position="20"/>
        <end position="112"/>
    </location>
</feature>
<evidence type="ECO:0000313" key="2">
    <source>
        <dbReference type="EMBL" id="CAH0403425.1"/>
    </source>
</evidence>
<accession>A0ABN8B6Q0</accession>
<dbReference type="EMBL" id="OU963916">
    <property type="protein sequence ID" value="CAH0403425.1"/>
    <property type="molecule type" value="Genomic_DNA"/>
</dbReference>
<dbReference type="Proteomes" id="UP001153292">
    <property type="component" value="Chromosome 23"/>
</dbReference>
<keyword evidence="3" id="KW-1185">Reference proteome</keyword>
<dbReference type="Pfam" id="PF15868">
    <property type="entry name" value="MBF2"/>
    <property type="match status" value="1"/>
</dbReference>
<gene>
    <name evidence="2" type="ORF">CHILSU_LOCUS6697</name>
</gene>